<evidence type="ECO:0000313" key="4">
    <source>
        <dbReference type="Proteomes" id="UP001499930"/>
    </source>
</evidence>
<reference evidence="3 4" key="1">
    <citation type="journal article" date="2019" name="Int. J. Syst. Evol. Microbiol.">
        <title>The Global Catalogue of Microorganisms (GCM) 10K type strain sequencing project: providing services to taxonomists for standard genome sequencing and annotation.</title>
        <authorList>
            <consortium name="The Broad Institute Genomics Platform"/>
            <consortium name="The Broad Institute Genome Sequencing Center for Infectious Disease"/>
            <person name="Wu L."/>
            <person name="Ma J."/>
        </authorList>
    </citation>
    <scope>NUCLEOTIDE SEQUENCE [LARGE SCALE GENOMIC DNA]</scope>
    <source>
        <strain evidence="3 4">JCM 3106</strain>
    </source>
</reference>
<dbReference type="Proteomes" id="UP001499930">
    <property type="component" value="Unassembled WGS sequence"/>
</dbReference>
<name>A0ABN3Y6E7_9ACTN</name>
<evidence type="ECO:0000256" key="2">
    <source>
        <dbReference type="SAM" id="Phobius"/>
    </source>
</evidence>
<feature type="compositionally biased region" description="Basic and acidic residues" evidence="1">
    <location>
        <begin position="142"/>
        <end position="157"/>
    </location>
</feature>
<feature type="transmembrane region" description="Helical" evidence="2">
    <location>
        <begin position="85"/>
        <end position="104"/>
    </location>
</feature>
<keyword evidence="2" id="KW-0812">Transmembrane</keyword>
<keyword evidence="2" id="KW-1133">Transmembrane helix</keyword>
<gene>
    <name evidence="3" type="ORF">GCM10017559_38050</name>
</gene>
<evidence type="ECO:0008006" key="5">
    <source>
        <dbReference type="Google" id="ProtNLM"/>
    </source>
</evidence>
<evidence type="ECO:0000313" key="3">
    <source>
        <dbReference type="EMBL" id="GAA3011645.1"/>
    </source>
</evidence>
<sequence length="157" mass="17240">MSSVTVFPVLGLSLGGAVPLSEHEQRLLDQIEQALYAEDPKWANTVRISDPRSHYRRRLVKAGIGFILGIVLLMVGVVINNVPLGIPLGVGGFVVMLASCLWGLSSWKRMNGFGEAGPAAPTDQPPGRAGGGGRRPGPRQSFMERMEERWRRRHDER</sequence>
<accession>A0ABN3Y6E7</accession>
<feature type="region of interest" description="Disordered" evidence="1">
    <location>
        <begin position="115"/>
        <end position="157"/>
    </location>
</feature>
<protein>
    <recommendedName>
        <fullName evidence="5">DUF3040 domain-containing protein</fullName>
    </recommendedName>
</protein>
<feature type="transmembrane region" description="Helical" evidence="2">
    <location>
        <begin position="59"/>
        <end position="79"/>
    </location>
</feature>
<dbReference type="InterPro" id="IPR021401">
    <property type="entry name" value="DUF3040"/>
</dbReference>
<proteinExistence type="predicted"/>
<dbReference type="Pfam" id="PF11239">
    <property type="entry name" value="DUF3040"/>
    <property type="match status" value="1"/>
</dbReference>
<dbReference type="EMBL" id="BAAAWD010000009">
    <property type="protein sequence ID" value="GAA3011645.1"/>
    <property type="molecule type" value="Genomic_DNA"/>
</dbReference>
<evidence type="ECO:0000256" key="1">
    <source>
        <dbReference type="SAM" id="MobiDB-lite"/>
    </source>
</evidence>
<organism evidence="3 4">
    <name type="scientific">Streptosporangium longisporum</name>
    <dbReference type="NCBI Taxonomy" id="46187"/>
    <lineage>
        <taxon>Bacteria</taxon>
        <taxon>Bacillati</taxon>
        <taxon>Actinomycetota</taxon>
        <taxon>Actinomycetes</taxon>
        <taxon>Streptosporangiales</taxon>
        <taxon>Streptosporangiaceae</taxon>
        <taxon>Streptosporangium</taxon>
    </lineage>
</organism>
<keyword evidence="4" id="KW-1185">Reference proteome</keyword>
<keyword evidence="2" id="KW-0472">Membrane</keyword>
<comment type="caution">
    <text evidence="3">The sequence shown here is derived from an EMBL/GenBank/DDBJ whole genome shotgun (WGS) entry which is preliminary data.</text>
</comment>